<sequence length="135" mass="15249">MTAEQPALAYVYDRHATANTVVLRLRLQVCAQYAEAQGWMIGGWFVDEGDDALTNDRRPAFEAMLNTIRVAGVDTPRVCLAYDWDRLSRDQEARGLLTRRVLHLGAWVETCCGEQRRPDGTWVQRARLTTAPITA</sequence>
<name>A0ABT1PYZ7_9ACTN</name>
<dbReference type="Gene3D" id="3.40.50.1390">
    <property type="entry name" value="Resolvase, N-terminal catalytic domain"/>
    <property type="match status" value="1"/>
</dbReference>
<dbReference type="SMART" id="SM00857">
    <property type="entry name" value="Resolvase"/>
    <property type="match status" value="1"/>
</dbReference>
<proteinExistence type="predicted"/>
<evidence type="ECO:0000313" key="3">
    <source>
        <dbReference type="Proteomes" id="UP001057702"/>
    </source>
</evidence>
<evidence type="ECO:0000313" key="2">
    <source>
        <dbReference type="EMBL" id="MCQ4081757.1"/>
    </source>
</evidence>
<protein>
    <submittedName>
        <fullName evidence="2">Recombinase family protein</fullName>
    </submittedName>
</protein>
<keyword evidence="3" id="KW-1185">Reference proteome</keyword>
<accession>A0ABT1PYZ7</accession>
<dbReference type="Proteomes" id="UP001057702">
    <property type="component" value="Unassembled WGS sequence"/>
</dbReference>
<gene>
    <name evidence="2" type="ORF">NGB36_14360</name>
</gene>
<dbReference type="InterPro" id="IPR036162">
    <property type="entry name" value="Resolvase-like_N_sf"/>
</dbReference>
<comment type="caution">
    <text evidence="2">The sequence shown here is derived from an EMBL/GenBank/DDBJ whole genome shotgun (WGS) entry which is preliminary data.</text>
</comment>
<dbReference type="Pfam" id="PF00239">
    <property type="entry name" value="Resolvase"/>
    <property type="match status" value="1"/>
</dbReference>
<feature type="domain" description="Resolvase/invertase-type recombinase catalytic" evidence="1">
    <location>
        <begin position="9"/>
        <end position="128"/>
    </location>
</feature>
<organism evidence="2 3">
    <name type="scientific">Streptomyces humicola</name>
    <dbReference type="NCBI Taxonomy" id="2953240"/>
    <lineage>
        <taxon>Bacteria</taxon>
        <taxon>Bacillati</taxon>
        <taxon>Actinomycetota</taxon>
        <taxon>Actinomycetes</taxon>
        <taxon>Kitasatosporales</taxon>
        <taxon>Streptomycetaceae</taxon>
        <taxon>Streptomyces</taxon>
    </lineage>
</organism>
<dbReference type="CDD" id="cd00338">
    <property type="entry name" value="Ser_Recombinase"/>
    <property type="match status" value="1"/>
</dbReference>
<evidence type="ECO:0000259" key="1">
    <source>
        <dbReference type="SMART" id="SM00857"/>
    </source>
</evidence>
<dbReference type="EMBL" id="JANFNG010000009">
    <property type="protein sequence ID" value="MCQ4081757.1"/>
    <property type="molecule type" value="Genomic_DNA"/>
</dbReference>
<reference evidence="2" key="1">
    <citation type="submission" date="2022-06" db="EMBL/GenBank/DDBJ databases">
        <title>Draft genome sequence of Streptomyces sp. RB6PN25 isolated from peat swamp forest in Thailand.</title>
        <authorList>
            <person name="Duangmal K."/>
            <person name="Klaysubun C."/>
        </authorList>
    </citation>
    <scope>NUCLEOTIDE SEQUENCE</scope>
    <source>
        <strain evidence="2">RB6PN25</strain>
    </source>
</reference>
<dbReference type="InterPro" id="IPR006119">
    <property type="entry name" value="Resolv_N"/>
</dbReference>
<dbReference type="RefSeq" id="WP_255920654.1">
    <property type="nucleotide sequence ID" value="NZ_JANFNG010000009.1"/>
</dbReference>
<dbReference type="SUPFAM" id="SSF53041">
    <property type="entry name" value="Resolvase-like"/>
    <property type="match status" value="1"/>
</dbReference>